<evidence type="ECO:0000256" key="2">
    <source>
        <dbReference type="SAM" id="SignalP"/>
    </source>
</evidence>
<name>A0A9D4P7B5_DERFA</name>
<evidence type="ECO:0000256" key="1">
    <source>
        <dbReference type="SAM" id="MobiDB-lite"/>
    </source>
</evidence>
<dbReference type="PANTHER" id="PTHR14735">
    <property type="entry name" value="COILED-COIL DOMAIN-CONTAINING PROTEIN 134"/>
    <property type="match status" value="1"/>
</dbReference>
<sequence length="237" mass="27678">MIYFRTIISFIIIAIVSSSTITLSDNNNNDNGEINFNLSNKENIELYFRIKRKQQLNAVQTLLNYDRYDRQYQMVDKLFEKIFTIIDESQQQVINNSDYNIGDQLPLNQTEIVRNILQVIDNCAFFANIVLKLPDISRRLLDKRNGKSNDWAQSYRWCLNFTTNSNIVDDLSLKMFNLAAQQLNIVEKEADFLNPYEKKNQKSRTSSNSIIKDPVDKKKKNSKTKSSKGPRMSRIEL</sequence>
<dbReference type="Pfam" id="PF15002">
    <property type="entry name" value="ERK-JNK_inhib"/>
    <property type="match status" value="1"/>
</dbReference>
<dbReference type="InterPro" id="IPR026321">
    <property type="entry name" value="CC134"/>
</dbReference>
<keyword evidence="2" id="KW-0732">Signal</keyword>
<dbReference type="PANTHER" id="PTHR14735:SF1">
    <property type="entry name" value="COILED-COIL DOMAIN-CONTAINING PROTEIN 134"/>
    <property type="match status" value="1"/>
</dbReference>
<comment type="caution">
    <text evidence="3">The sequence shown here is derived from an EMBL/GenBank/DDBJ whole genome shotgun (WGS) entry which is preliminary data.</text>
</comment>
<reference evidence="3" key="2">
    <citation type="journal article" date="2021" name="World Allergy Organ. J.">
        <title>Chromosome-level assembly of Dermatophagoides farinae genome and transcriptome reveals two novel allergens Der f 37 and Der f 39.</title>
        <authorList>
            <person name="Chen J."/>
            <person name="Cai Z."/>
            <person name="Fan D."/>
            <person name="Hu J."/>
            <person name="Hou Y."/>
            <person name="He Y."/>
            <person name="Zhang Z."/>
            <person name="Zhao Z."/>
            <person name="Gao P."/>
            <person name="Hu W."/>
            <person name="Sun J."/>
            <person name="Li J."/>
            <person name="Ji K."/>
        </authorList>
    </citation>
    <scope>NUCLEOTIDE SEQUENCE</scope>
    <source>
        <strain evidence="3">JKM2019</strain>
    </source>
</reference>
<feature type="signal peptide" evidence="2">
    <location>
        <begin position="1"/>
        <end position="18"/>
    </location>
</feature>
<protein>
    <submittedName>
        <fullName evidence="3">Coiled-coil domain-containing protein 134</fullName>
    </submittedName>
</protein>
<feature type="compositionally biased region" description="Basic residues" evidence="1">
    <location>
        <begin position="217"/>
        <end position="228"/>
    </location>
</feature>
<feature type="region of interest" description="Disordered" evidence="1">
    <location>
        <begin position="196"/>
        <end position="237"/>
    </location>
</feature>
<organism evidence="3">
    <name type="scientific">Dermatophagoides farinae</name>
    <name type="common">American house dust mite</name>
    <dbReference type="NCBI Taxonomy" id="6954"/>
    <lineage>
        <taxon>Eukaryota</taxon>
        <taxon>Metazoa</taxon>
        <taxon>Ecdysozoa</taxon>
        <taxon>Arthropoda</taxon>
        <taxon>Chelicerata</taxon>
        <taxon>Arachnida</taxon>
        <taxon>Acari</taxon>
        <taxon>Acariformes</taxon>
        <taxon>Sarcoptiformes</taxon>
        <taxon>Astigmata</taxon>
        <taxon>Psoroptidia</taxon>
        <taxon>Analgoidea</taxon>
        <taxon>Pyroglyphidae</taxon>
        <taxon>Dermatophagoidinae</taxon>
        <taxon>Dermatophagoides</taxon>
    </lineage>
</organism>
<feature type="chain" id="PRO_5038997449" evidence="2">
    <location>
        <begin position="19"/>
        <end position="237"/>
    </location>
</feature>
<dbReference type="EMBL" id="SDOV01000001">
    <property type="protein sequence ID" value="KAH7645283.1"/>
    <property type="molecule type" value="Genomic_DNA"/>
</dbReference>
<reference evidence="3" key="1">
    <citation type="submission" date="2020-06" db="EMBL/GenBank/DDBJ databases">
        <authorList>
            <person name="Ji K."/>
            <person name="Li J."/>
        </authorList>
    </citation>
    <scope>NUCLEOTIDE SEQUENCE</scope>
    <source>
        <strain evidence="3">JKM2019</strain>
        <tissue evidence="3">Whole body</tissue>
    </source>
</reference>
<proteinExistence type="predicted"/>
<dbReference type="Proteomes" id="UP000828236">
    <property type="component" value="Unassembled WGS sequence"/>
</dbReference>
<evidence type="ECO:0000313" key="3">
    <source>
        <dbReference type="EMBL" id="KAH7645283.1"/>
    </source>
</evidence>
<gene>
    <name evidence="3" type="ORF">HUG17_0821</name>
</gene>
<dbReference type="AlphaFoldDB" id="A0A9D4P7B5"/>
<accession>A0A9D4P7B5</accession>